<proteinExistence type="predicted"/>
<protein>
    <submittedName>
        <fullName evidence="2">Uncharacterized protein</fullName>
    </submittedName>
</protein>
<feature type="coiled-coil region" evidence="1">
    <location>
        <begin position="20"/>
        <end position="47"/>
    </location>
</feature>
<reference evidence="2" key="1">
    <citation type="journal article" date="2022" name="bioRxiv">
        <title>Sequencing and chromosome-scale assembly of the giantPleurodeles waltlgenome.</title>
        <authorList>
            <person name="Brown T."/>
            <person name="Elewa A."/>
            <person name="Iarovenko S."/>
            <person name="Subramanian E."/>
            <person name="Araus A.J."/>
            <person name="Petzold A."/>
            <person name="Susuki M."/>
            <person name="Suzuki K.-i.T."/>
            <person name="Hayashi T."/>
            <person name="Toyoda A."/>
            <person name="Oliveira C."/>
            <person name="Osipova E."/>
            <person name="Leigh N.D."/>
            <person name="Simon A."/>
            <person name="Yun M.H."/>
        </authorList>
    </citation>
    <scope>NUCLEOTIDE SEQUENCE</scope>
    <source>
        <strain evidence="2">20211129_DDA</strain>
        <tissue evidence="2">Liver</tissue>
    </source>
</reference>
<gene>
    <name evidence="2" type="ORF">NDU88_006683</name>
</gene>
<dbReference type="Proteomes" id="UP001066276">
    <property type="component" value="Chromosome 2_1"/>
</dbReference>
<comment type="caution">
    <text evidence="2">The sequence shown here is derived from an EMBL/GenBank/DDBJ whole genome shotgun (WGS) entry which is preliminary data.</text>
</comment>
<keyword evidence="3" id="KW-1185">Reference proteome</keyword>
<sequence>MGTLKIHIREIAIAKYAGVVKFIQGRLALLQKEIAELEREHLAMADDQLLGLIQEEITDFHDLVQRVLRHLGKYVVAYFYGEGELSGALLAALLRPNRELDVILQVQDEEG</sequence>
<keyword evidence="1" id="KW-0175">Coiled coil</keyword>
<name>A0AAV7VNF7_PLEWA</name>
<dbReference type="AlphaFoldDB" id="A0AAV7VNF7"/>
<organism evidence="2 3">
    <name type="scientific">Pleurodeles waltl</name>
    <name type="common">Iberian ribbed newt</name>
    <dbReference type="NCBI Taxonomy" id="8319"/>
    <lineage>
        <taxon>Eukaryota</taxon>
        <taxon>Metazoa</taxon>
        <taxon>Chordata</taxon>
        <taxon>Craniata</taxon>
        <taxon>Vertebrata</taxon>
        <taxon>Euteleostomi</taxon>
        <taxon>Amphibia</taxon>
        <taxon>Batrachia</taxon>
        <taxon>Caudata</taxon>
        <taxon>Salamandroidea</taxon>
        <taxon>Salamandridae</taxon>
        <taxon>Pleurodelinae</taxon>
        <taxon>Pleurodeles</taxon>
    </lineage>
</organism>
<dbReference type="EMBL" id="JANPWB010000003">
    <property type="protein sequence ID" value="KAJ1202888.1"/>
    <property type="molecule type" value="Genomic_DNA"/>
</dbReference>
<evidence type="ECO:0000313" key="2">
    <source>
        <dbReference type="EMBL" id="KAJ1202888.1"/>
    </source>
</evidence>
<evidence type="ECO:0000313" key="3">
    <source>
        <dbReference type="Proteomes" id="UP001066276"/>
    </source>
</evidence>
<accession>A0AAV7VNF7</accession>
<evidence type="ECO:0000256" key="1">
    <source>
        <dbReference type="SAM" id="Coils"/>
    </source>
</evidence>